<dbReference type="InterPro" id="IPR046335">
    <property type="entry name" value="LacI/GalR-like_sensor"/>
</dbReference>
<dbReference type="Gene3D" id="3.40.50.2300">
    <property type="match status" value="2"/>
</dbReference>
<dbReference type="PROSITE" id="PS50932">
    <property type="entry name" value="HTH_LACI_2"/>
    <property type="match status" value="1"/>
</dbReference>
<evidence type="ECO:0000256" key="3">
    <source>
        <dbReference type="ARBA" id="ARBA00023163"/>
    </source>
</evidence>
<accession>A0A0P6Z1L8</accession>
<keyword evidence="1" id="KW-0805">Transcription regulation</keyword>
<keyword evidence="6" id="KW-1185">Reference proteome</keyword>
<dbReference type="Pfam" id="PF13377">
    <property type="entry name" value="Peripla_BP_3"/>
    <property type="match status" value="1"/>
</dbReference>
<dbReference type="STRING" id="70996.SE18_04140"/>
<dbReference type="CDD" id="cd01392">
    <property type="entry name" value="HTH_LacI"/>
    <property type="match status" value="1"/>
</dbReference>
<dbReference type="AlphaFoldDB" id="A0A0P6Z1L8"/>
<evidence type="ECO:0000313" key="5">
    <source>
        <dbReference type="EMBL" id="KPL90965.1"/>
    </source>
</evidence>
<dbReference type="SUPFAM" id="SSF53822">
    <property type="entry name" value="Periplasmic binding protein-like I"/>
    <property type="match status" value="1"/>
</dbReference>
<keyword evidence="3" id="KW-0804">Transcription</keyword>
<feature type="domain" description="HTH lacI-type" evidence="4">
    <location>
        <begin position="13"/>
        <end position="68"/>
    </location>
</feature>
<dbReference type="SUPFAM" id="SSF47413">
    <property type="entry name" value="lambda repressor-like DNA-binding domains"/>
    <property type="match status" value="1"/>
</dbReference>
<dbReference type="InterPro" id="IPR010982">
    <property type="entry name" value="Lambda_DNA-bd_dom_sf"/>
</dbReference>
<evidence type="ECO:0000256" key="2">
    <source>
        <dbReference type="ARBA" id="ARBA00023125"/>
    </source>
</evidence>
<dbReference type="InterPro" id="IPR028082">
    <property type="entry name" value="Peripla_BP_I"/>
</dbReference>
<protein>
    <recommendedName>
        <fullName evidence="4">HTH lacI-type domain-containing protein</fullName>
    </recommendedName>
</protein>
<dbReference type="InterPro" id="IPR000843">
    <property type="entry name" value="HTH_LacI"/>
</dbReference>
<dbReference type="GO" id="GO:0000976">
    <property type="term" value="F:transcription cis-regulatory region binding"/>
    <property type="evidence" value="ECO:0007669"/>
    <property type="project" value="TreeGrafter"/>
</dbReference>
<evidence type="ECO:0000313" key="6">
    <source>
        <dbReference type="Proteomes" id="UP000050277"/>
    </source>
</evidence>
<keyword evidence="2" id="KW-0238">DNA-binding</keyword>
<sequence>MANEHEPAKPHRITISTVAAALGVAVSTVSNAYNRPDQLSADLRERVLAMAAELGYPGPNPVARSLRQQRAGAVGVLFAERLPYAFRDPAALMVLEGIASTLEQAKLGLLLVPGRDDDTTTVQQALVDGFIVYSMMDTDPLVEAALKRRLPTVLLDQPPRPDVPSIIVDDEAGARMATEHLLSLGHRHFAIITDRLIETHVRPSHAPINVQTQSEATFFVTQLRLQGYRQPLEQAGIAWSDVPIYDCNDNNEADGAAAIQILLARTPRPTAILCLTDRLALGAIAGAQQAGYNVPEQLSIVGFDDIPQATRITPALTTIRQDHRQKGLSAGQALIELLAGQSPTGYQRLAVELVVRDSTAAI</sequence>
<gene>
    <name evidence="5" type="ORF">SE18_04140</name>
</gene>
<dbReference type="GO" id="GO:0003700">
    <property type="term" value="F:DNA-binding transcription factor activity"/>
    <property type="evidence" value="ECO:0007669"/>
    <property type="project" value="TreeGrafter"/>
</dbReference>
<dbReference type="PANTHER" id="PTHR30146:SF138">
    <property type="entry name" value="TRANSCRIPTIONAL REGULATORY PROTEIN"/>
    <property type="match status" value="1"/>
</dbReference>
<comment type="caution">
    <text evidence="5">The sequence shown here is derived from an EMBL/GenBank/DDBJ whole genome shotgun (WGS) entry which is preliminary data.</text>
</comment>
<dbReference type="SMART" id="SM00354">
    <property type="entry name" value="HTH_LACI"/>
    <property type="match status" value="1"/>
</dbReference>
<dbReference type="Gene3D" id="1.10.260.40">
    <property type="entry name" value="lambda repressor-like DNA-binding domains"/>
    <property type="match status" value="1"/>
</dbReference>
<reference evidence="5 6" key="1">
    <citation type="submission" date="2015-07" db="EMBL/GenBank/DDBJ databases">
        <title>Whole genome sequence of Herpetosiphon geysericola DSM 7119.</title>
        <authorList>
            <person name="Hemp J."/>
            <person name="Ward L.M."/>
            <person name="Pace L.A."/>
            <person name="Fischer W.W."/>
        </authorList>
    </citation>
    <scope>NUCLEOTIDE SEQUENCE [LARGE SCALE GENOMIC DNA]</scope>
    <source>
        <strain evidence="5 6">DSM 7119</strain>
    </source>
</reference>
<dbReference type="CDD" id="cd06279">
    <property type="entry name" value="PBP1_LacI-like"/>
    <property type="match status" value="1"/>
</dbReference>
<dbReference type="RefSeq" id="WP_054533153.1">
    <property type="nucleotide sequence ID" value="NZ_LGKP01000008.1"/>
</dbReference>
<dbReference type="OrthoDB" id="59108at2"/>
<dbReference type="Pfam" id="PF00356">
    <property type="entry name" value="LacI"/>
    <property type="match status" value="1"/>
</dbReference>
<name>A0A0P6Z1L8_9CHLR</name>
<evidence type="ECO:0000259" key="4">
    <source>
        <dbReference type="PROSITE" id="PS50932"/>
    </source>
</evidence>
<organism evidence="5 6">
    <name type="scientific">Herpetosiphon geysericola</name>
    <dbReference type="NCBI Taxonomy" id="70996"/>
    <lineage>
        <taxon>Bacteria</taxon>
        <taxon>Bacillati</taxon>
        <taxon>Chloroflexota</taxon>
        <taxon>Chloroflexia</taxon>
        <taxon>Herpetosiphonales</taxon>
        <taxon>Herpetosiphonaceae</taxon>
        <taxon>Herpetosiphon</taxon>
    </lineage>
</organism>
<dbReference type="PANTHER" id="PTHR30146">
    <property type="entry name" value="LACI-RELATED TRANSCRIPTIONAL REPRESSOR"/>
    <property type="match status" value="1"/>
</dbReference>
<dbReference type="EMBL" id="LGKP01000008">
    <property type="protein sequence ID" value="KPL90965.1"/>
    <property type="molecule type" value="Genomic_DNA"/>
</dbReference>
<evidence type="ECO:0000256" key="1">
    <source>
        <dbReference type="ARBA" id="ARBA00023015"/>
    </source>
</evidence>
<proteinExistence type="predicted"/>
<dbReference type="Proteomes" id="UP000050277">
    <property type="component" value="Unassembled WGS sequence"/>
</dbReference>